<evidence type="ECO:0000313" key="2">
    <source>
        <dbReference type="EMBL" id="MDM1047332.1"/>
    </source>
</evidence>
<proteinExistence type="predicted"/>
<keyword evidence="3" id="KW-1185">Reference proteome</keyword>
<protein>
    <recommendedName>
        <fullName evidence="4">BetR domain-containing protein</fullName>
    </recommendedName>
</protein>
<evidence type="ECO:0008006" key="4">
    <source>
        <dbReference type="Google" id="ProtNLM"/>
    </source>
</evidence>
<name>A0ABT7NJF3_9SPHI</name>
<keyword evidence="1" id="KW-0175">Coiled coil</keyword>
<dbReference type="EMBL" id="JACAGK010000007">
    <property type="protein sequence ID" value="MDM1047332.1"/>
    <property type="molecule type" value="Genomic_DNA"/>
</dbReference>
<dbReference type="RefSeq" id="WP_254526822.1">
    <property type="nucleotide sequence ID" value="NZ_JACAGK010000007.1"/>
</dbReference>
<dbReference type="Proteomes" id="UP001170954">
    <property type="component" value="Unassembled WGS sequence"/>
</dbReference>
<feature type="coiled-coil region" evidence="1">
    <location>
        <begin position="208"/>
        <end position="235"/>
    </location>
</feature>
<sequence length="324" mass="38237">MKKQTKLFETIKRKVFGPKKWVEEVSSVLHMSHASVYRRERGEVPLDMEQVGMLLDHFGIDIGEIFHGQGEYVHFRYLDVDVNDIENYRNYINGIIRSMVETRSAMKREIIFCADDIPIFHLMAFPDLTYFKLYVWSQWMGNIDHQMQFEEFVYQMKRNYIEPLFLELKKEYECVSSREIWTENTIDPFLRLLDYYENIGSFSDPGSLGKLLDQLESLRETLEKYTIEKEKAEGASFELYITPLDFGSSQMVSMVNERSVTSIKLYTVNSIMTSDLRFQESNLRVIKGVLSKSTCLSHTSERERVQFFKGFQSKIDQLRNKLKV</sequence>
<accession>A0ABT7NJF3</accession>
<gene>
    <name evidence="2" type="ORF">HX018_03635</name>
</gene>
<reference evidence="2" key="1">
    <citation type="submission" date="2020-06" db="EMBL/GenBank/DDBJ databases">
        <authorList>
            <person name="Dong N."/>
        </authorList>
    </citation>
    <scope>NUCLEOTIDE SEQUENCE</scope>
    <source>
        <strain evidence="2">R1692</strain>
    </source>
</reference>
<organism evidence="2 3">
    <name type="scientific">Sphingobacterium hotanense</name>
    <dbReference type="NCBI Taxonomy" id="649196"/>
    <lineage>
        <taxon>Bacteria</taxon>
        <taxon>Pseudomonadati</taxon>
        <taxon>Bacteroidota</taxon>
        <taxon>Sphingobacteriia</taxon>
        <taxon>Sphingobacteriales</taxon>
        <taxon>Sphingobacteriaceae</taxon>
        <taxon>Sphingobacterium</taxon>
    </lineage>
</organism>
<evidence type="ECO:0000256" key="1">
    <source>
        <dbReference type="SAM" id="Coils"/>
    </source>
</evidence>
<evidence type="ECO:0000313" key="3">
    <source>
        <dbReference type="Proteomes" id="UP001170954"/>
    </source>
</evidence>
<comment type="caution">
    <text evidence="2">The sequence shown here is derived from an EMBL/GenBank/DDBJ whole genome shotgun (WGS) entry which is preliminary data.</text>
</comment>
<reference evidence="2" key="2">
    <citation type="journal article" date="2022" name="Sci. Total Environ.">
        <title>Prevalence, transmission, and molecular epidemiology of tet(X)-positive bacteria among humans, animals, and environmental niches in China: An epidemiological, and genomic-based study.</title>
        <authorList>
            <person name="Dong N."/>
            <person name="Zeng Y."/>
            <person name="Cai C."/>
            <person name="Sun C."/>
            <person name="Lu J."/>
            <person name="Liu C."/>
            <person name="Zhou H."/>
            <person name="Sun Q."/>
            <person name="Shu L."/>
            <person name="Wang H."/>
            <person name="Wang Y."/>
            <person name="Wang S."/>
            <person name="Wu C."/>
            <person name="Chan E.W."/>
            <person name="Chen G."/>
            <person name="Shen Z."/>
            <person name="Chen S."/>
            <person name="Zhang R."/>
        </authorList>
    </citation>
    <scope>NUCLEOTIDE SEQUENCE</scope>
    <source>
        <strain evidence="2">R1692</strain>
    </source>
</reference>